<dbReference type="GO" id="GO:0046316">
    <property type="term" value="F:gluconokinase activity"/>
    <property type="evidence" value="ECO:0007669"/>
    <property type="project" value="UniProtKB-EC"/>
</dbReference>
<evidence type="ECO:0000256" key="10">
    <source>
        <dbReference type="RuleBase" id="RU363066"/>
    </source>
</evidence>
<reference evidence="11 14" key="1">
    <citation type="submission" date="2016-02" db="EMBL/GenBank/DDBJ databases">
        <authorList>
            <person name="Teng J.L."/>
            <person name="Tang Y."/>
            <person name="Huang Y."/>
            <person name="Guo F."/>
            <person name="Wei W."/>
            <person name="Chen J.H."/>
            <person name="Wong S.Y."/>
            <person name="Lau S.K."/>
            <person name="Woo P.C."/>
        </authorList>
    </citation>
    <scope>NUCLEOTIDE SEQUENCE [LARGE SCALE GENOMIC DNA]</scope>
    <source>
        <strain evidence="11 14">JCM 13375</strain>
    </source>
</reference>
<dbReference type="Gene3D" id="3.40.50.300">
    <property type="entry name" value="P-loop containing nucleotide triphosphate hydrolases"/>
    <property type="match status" value="1"/>
</dbReference>
<dbReference type="GO" id="GO:0005524">
    <property type="term" value="F:ATP binding"/>
    <property type="evidence" value="ECO:0007669"/>
    <property type="project" value="UniProtKB-KW"/>
</dbReference>
<dbReference type="SUPFAM" id="SSF52540">
    <property type="entry name" value="P-loop containing nucleoside triphosphate hydrolases"/>
    <property type="match status" value="1"/>
</dbReference>
<evidence type="ECO:0000313" key="13">
    <source>
        <dbReference type="Proteomes" id="UP000070258"/>
    </source>
</evidence>
<dbReference type="Proteomes" id="UP000070258">
    <property type="component" value="Unassembled WGS sequence"/>
</dbReference>
<dbReference type="EMBL" id="LSRF01000001">
    <property type="protein sequence ID" value="KXP14934.1"/>
    <property type="molecule type" value="Genomic_DNA"/>
</dbReference>
<dbReference type="GO" id="GO:0005737">
    <property type="term" value="C:cytoplasm"/>
    <property type="evidence" value="ECO:0007669"/>
    <property type="project" value="TreeGrafter"/>
</dbReference>
<evidence type="ECO:0000256" key="3">
    <source>
        <dbReference type="ARBA" id="ARBA00012054"/>
    </source>
</evidence>
<evidence type="ECO:0000256" key="8">
    <source>
        <dbReference type="ARBA" id="ARBA00023064"/>
    </source>
</evidence>
<evidence type="ECO:0000256" key="1">
    <source>
        <dbReference type="ARBA" id="ARBA00004761"/>
    </source>
</evidence>
<evidence type="ECO:0000256" key="2">
    <source>
        <dbReference type="ARBA" id="ARBA00008420"/>
    </source>
</evidence>
<sequence length="174" mass="18616">MATIQICVMGVSGSGKSTVGAELADRLGRSFADGDDFHSDDNRAKMAAGHPLTDDDRWPWLGTIGAYLRDEMIAGRPTVVACSALKRAYRDRIRAAGASVYFVFLTGNEGLLQERMQSRAGHFMKAGMLDSQLSILEPLDPDEFGVTVNVSGDVPHIVTEALADFAATEVPGIA</sequence>
<dbReference type="InterPro" id="IPR027417">
    <property type="entry name" value="P-loop_NTPase"/>
</dbReference>
<protein>
    <recommendedName>
        <fullName evidence="3 10">Gluconokinase</fullName>
        <ecNumber evidence="3 10">2.7.1.12</ecNumber>
    </recommendedName>
</protein>
<keyword evidence="8" id="KW-0311">Gluconate utilization</keyword>
<accession>A0A138AWX4</accession>
<dbReference type="Pfam" id="PF13671">
    <property type="entry name" value="AAA_33"/>
    <property type="match status" value="1"/>
</dbReference>
<evidence type="ECO:0000313" key="12">
    <source>
        <dbReference type="EMBL" id="KXP14934.1"/>
    </source>
</evidence>
<dbReference type="NCBIfam" id="TIGR01313">
    <property type="entry name" value="therm_gnt_kin"/>
    <property type="match status" value="1"/>
</dbReference>
<keyword evidence="4 10" id="KW-0808">Transferase</keyword>
<keyword evidence="7 10" id="KW-0067">ATP-binding</keyword>
<evidence type="ECO:0000256" key="7">
    <source>
        <dbReference type="ARBA" id="ARBA00022840"/>
    </source>
</evidence>
<dbReference type="OrthoDB" id="9795716at2"/>
<comment type="catalytic activity">
    <reaction evidence="9 10">
        <text>D-gluconate + ATP = 6-phospho-D-gluconate + ADP + H(+)</text>
        <dbReference type="Rhea" id="RHEA:19433"/>
        <dbReference type="ChEBI" id="CHEBI:15378"/>
        <dbReference type="ChEBI" id="CHEBI:18391"/>
        <dbReference type="ChEBI" id="CHEBI:30616"/>
        <dbReference type="ChEBI" id="CHEBI:58759"/>
        <dbReference type="ChEBI" id="CHEBI:456216"/>
        <dbReference type="EC" id="2.7.1.12"/>
    </reaction>
</comment>
<gene>
    <name evidence="12" type="ORF">AXK60_03435</name>
    <name evidence="11" type="ORF">AXK61_00835</name>
</gene>
<dbReference type="EC" id="2.7.1.12" evidence="3 10"/>
<reference evidence="12" key="2">
    <citation type="submission" date="2016-02" db="EMBL/GenBank/DDBJ databases">
        <authorList>
            <person name="Teng J.L."/>
            <person name="Yang Y."/>
            <person name="Huang Y."/>
            <person name="Guo F."/>
            <person name="Wei W."/>
            <person name="Chen J.H."/>
            <person name="Wong S.Y."/>
            <person name="Lau S.K."/>
            <person name="Woo P.C."/>
        </authorList>
    </citation>
    <scope>NUCLEOTIDE SEQUENCE</scope>
    <source>
        <strain evidence="12">JCM 15929</strain>
    </source>
</reference>
<evidence type="ECO:0000256" key="4">
    <source>
        <dbReference type="ARBA" id="ARBA00022679"/>
    </source>
</evidence>
<dbReference type="GO" id="GO:0019521">
    <property type="term" value="P:D-gluconate metabolic process"/>
    <property type="evidence" value="ECO:0007669"/>
    <property type="project" value="UniProtKB-KW"/>
</dbReference>
<reference evidence="13" key="3">
    <citation type="submission" date="2016-02" db="EMBL/GenBank/DDBJ databases">
        <authorList>
            <person name="Wen L."/>
            <person name="He K."/>
            <person name="Yang H."/>
        </authorList>
    </citation>
    <scope>NUCLEOTIDE SEQUENCE [LARGE SCALE GENOMIC DNA]</scope>
    <source>
        <strain evidence="13">JCM 15929</strain>
    </source>
</reference>
<comment type="caution">
    <text evidence="12">The sequence shown here is derived from an EMBL/GenBank/DDBJ whole genome shotgun (WGS) entry which is preliminary data.</text>
</comment>
<evidence type="ECO:0000256" key="6">
    <source>
        <dbReference type="ARBA" id="ARBA00022777"/>
    </source>
</evidence>
<evidence type="ECO:0000313" key="14">
    <source>
        <dbReference type="Proteomes" id="UP000070409"/>
    </source>
</evidence>
<dbReference type="Proteomes" id="UP000070409">
    <property type="component" value="Unassembled WGS sequence"/>
</dbReference>
<name>A0A138AWX4_9ACTN</name>
<evidence type="ECO:0000313" key="11">
    <source>
        <dbReference type="EMBL" id="KXP01392.1"/>
    </source>
</evidence>
<keyword evidence="5 10" id="KW-0547">Nucleotide-binding</keyword>
<evidence type="ECO:0000256" key="9">
    <source>
        <dbReference type="ARBA" id="ARBA00048090"/>
    </source>
</evidence>
<dbReference type="EMBL" id="LSRE01000001">
    <property type="protein sequence ID" value="KXP01392.1"/>
    <property type="molecule type" value="Genomic_DNA"/>
</dbReference>
<dbReference type="FunFam" id="3.40.50.300:FF:000522">
    <property type="entry name" value="Gluconokinase"/>
    <property type="match status" value="1"/>
</dbReference>
<dbReference type="CDD" id="cd02021">
    <property type="entry name" value="GntK"/>
    <property type="match status" value="1"/>
</dbReference>
<comment type="pathway">
    <text evidence="1">Carbohydrate acid metabolism.</text>
</comment>
<keyword evidence="14" id="KW-1185">Reference proteome</keyword>
<keyword evidence="6 10" id="KW-0418">Kinase</keyword>
<dbReference type="PANTHER" id="PTHR43442">
    <property type="entry name" value="GLUCONOKINASE-RELATED"/>
    <property type="match status" value="1"/>
</dbReference>
<dbReference type="PANTHER" id="PTHR43442:SF3">
    <property type="entry name" value="GLUCONOKINASE-RELATED"/>
    <property type="match status" value="1"/>
</dbReference>
<comment type="similarity">
    <text evidence="2 10">Belongs to the gluconokinase GntK/GntV family.</text>
</comment>
<evidence type="ECO:0000256" key="5">
    <source>
        <dbReference type="ARBA" id="ARBA00022741"/>
    </source>
</evidence>
<dbReference type="STRING" id="239498.AXK60_03435"/>
<organism evidence="12 13">
    <name type="scientific">Tsukamurella pseudospumae</name>
    <dbReference type="NCBI Taxonomy" id="239498"/>
    <lineage>
        <taxon>Bacteria</taxon>
        <taxon>Bacillati</taxon>
        <taxon>Actinomycetota</taxon>
        <taxon>Actinomycetes</taxon>
        <taxon>Mycobacteriales</taxon>
        <taxon>Tsukamurellaceae</taxon>
        <taxon>Tsukamurella</taxon>
    </lineage>
</organism>
<proteinExistence type="inferred from homology"/>
<dbReference type="InterPro" id="IPR006001">
    <property type="entry name" value="Therm_gnt_kin"/>
</dbReference>
<dbReference type="AlphaFoldDB" id="A0A138AWX4"/>